<protein>
    <submittedName>
        <fullName evidence="1">Uncharacterized protein</fullName>
    </submittedName>
</protein>
<organism evidence="1 2">
    <name type="scientific">Rubroshorea leprosula</name>
    <dbReference type="NCBI Taxonomy" id="152421"/>
    <lineage>
        <taxon>Eukaryota</taxon>
        <taxon>Viridiplantae</taxon>
        <taxon>Streptophyta</taxon>
        <taxon>Embryophyta</taxon>
        <taxon>Tracheophyta</taxon>
        <taxon>Spermatophyta</taxon>
        <taxon>Magnoliopsida</taxon>
        <taxon>eudicotyledons</taxon>
        <taxon>Gunneridae</taxon>
        <taxon>Pentapetalae</taxon>
        <taxon>rosids</taxon>
        <taxon>malvids</taxon>
        <taxon>Malvales</taxon>
        <taxon>Dipterocarpaceae</taxon>
        <taxon>Rubroshorea</taxon>
    </lineage>
</organism>
<keyword evidence="2" id="KW-1185">Reference proteome</keyword>
<dbReference type="AlphaFoldDB" id="A0AAV5HV79"/>
<dbReference type="EMBL" id="BPVZ01000005">
    <property type="protein sequence ID" value="GKU91196.1"/>
    <property type="molecule type" value="Genomic_DNA"/>
</dbReference>
<name>A0AAV5HV79_9ROSI</name>
<gene>
    <name evidence="1" type="ORF">SLEP1_g5100</name>
</gene>
<dbReference type="Proteomes" id="UP001054252">
    <property type="component" value="Unassembled WGS sequence"/>
</dbReference>
<sequence>MHLDFQVTGFSEDLLISCLAADKGLFAPRSLFAWYYSVWLTTRDTMNL</sequence>
<accession>A0AAV5HV79</accession>
<proteinExistence type="predicted"/>
<evidence type="ECO:0000313" key="2">
    <source>
        <dbReference type="Proteomes" id="UP001054252"/>
    </source>
</evidence>
<reference evidence="1 2" key="1">
    <citation type="journal article" date="2021" name="Commun. Biol.">
        <title>The genome of Shorea leprosula (Dipterocarpaceae) highlights the ecological relevance of drought in aseasonal tropical rainforests.</title>
        <authorList>
            <person name="Ng K.K.S."/>
            <person name="Kobayashi M.J."/>
            <person name="Fawcett J.A."/>
            <person name="Hatakeyama M."/>
            <person name="Paape T."/>
            <person name="Ng C.H."/>
            <person name="Ang C.C."/>
            <person name="Tnah L.H."/>
            <person name="Lee C.T."/>
            <person name="Nishiyama T."/>
            <person name="Sese J."/>
            <person name="O'Brien M.J."/>
            <person name="Copetti D."/>
            <person name="Mohd Noor M.I."/>
            <person name="Ong R.C."/>
            <person name="Putra M."/>
            <person name="Sireger I.Z."/>
            <person name="Indrioko S."/>
            <person name="Kosugi Y."/>
            <person name="Izuno A."/>
            <person name="Isagi Y."/>
            <person name="Lee S.L."/>
            <person name="Shimizu K.K."/>
        </authorList>
    </citation>
    <scope>NUCLEOTIDE SEQUENCE [LARGE SCALE GENOMIC DNA]</scope>
    <source>
        <strain evidence="1">214</strain>
    </source>
</reference>
<evidence type="ECO:0000313" key="1">
    <source>
        <dbReference type="EMBL" id="GKU91196.1"/>
    </source>
</evidence>
<comment type="caution">
    <text evidence="1">The sequence shown here is derived from an EMBL/GenBank/DDBJ whole genome shotgun (WGS) entry which is preliminary data.</text>
</comment>